<feature type="transmembrane region" description="Helical" evidence="1">
    <location>
        <begin position="66"/>
        <end position="87"/>
    </location>
</feature>
<keyword evidence="1" id="KW-0472">Membrane</keyword>
<dbReference type="AlphaFoldDB" id="G0U924"/>
<accession>G0U924</accession>
<evidence type="ECO:0000313" key="2">
    <source>
        <dbReference type="EMBL" id="CCC54107.1"/>
    </source>
</evidence>
<protein>
    <submittedName>
        <fullName evidence="2">Uncharacterized protein</fullName>
    </submittedName>
</protein>
<evidence type="ECO:0000256" key="1">
    <source>
        <dbReference type="SAM" id="Phobius"/>
    </source>
</evidence>
<keyword evidence="1" id="KW-0812">Transmembrane</keyword>
<sequence length="181" mass="20953">MYFIAIVDLSSLRFFWVSKVVKRKGRWRAHPYRHVYSNSMTRTATPSPPSPLDEHKNAASENHQCIIFHLLPFLCPALFPLLGSVYVLHSCTNVLFAGFRTRHLFTITKLITAIIITVILPCHLYEYVNLAYITAAPRFISPLCISFVPEALSHFQVMRLEDNCEWNYNYYSFLLSLPQPL</sequence>
<name>G0U924_TRYVY</name>
<dbReference type="EMBL" id="HE573027">
    <property type="protein sequence ID" value="CCC54107.1"/>
    <property type="molecule type" value="Genomic_DNA"/>
</dbReference>
<proteinExistence type="predicted"/>
<keyword evidence="1" id="KW-1133">Transmembrane helix</keyword>
<gene>
    <name evidence="2" type="ORF">TVY486_1115910</name>
</gene>
<reference evidence="2" key="1">
    <citation type="journal article" date="2012" name="Proc. Natl. Acad. Sci. U.S.A.">
        <title>Antigenic diversity is generated by distinct evolutionary mechanisms in African trypanosome species.</title>
        <authorList>
            <person name="Jackson A.P."/>
            <person name="Berry A."/>
            <person name="Aslett M."/>
            <person name="Allison H.C."/>
            <person name="Burton P."/>
            <person name="Vavrova-Anderson J."/>
            <person name="Brown R."/>
            <person name="Browne H."/>
            <person name="Corton N."/>
            <person name="Hauser H."/>
            <person name="Gamble J."/>
            <person name="Gilderthorp R."/>
            <person name="Marcello L."/>
            <person name="McQuillan J."/>
            <person name="Otto T.D."/>
            <person name="Quail M.A."/>
            <person name="Sanders M.J."/>
            <person name="van Tonder A."/>
            <person name="Ginger M.L."/>
            <person name="Field M.C."/>
            <person name="Barry J.D."/>
            <person name="Hertz-Fowler C."/>
            <person name="Berriman M."/>
        </authorList>
    </citation>
    <scope>NUCLEOTIDE SEQUENCE</scope>
    <source>
        <strain evidence="2">Y486</strain>
    </source>
</reference>
<feature type="transmembrane region" description="Helical" evidence="1">
    <location>
        <begin position="107"/>
        <end position="128"/>
    </location>
</feature>
<organism evidence="2">
    <name type="scientific">Trypanosoma vivax (strain Y486)</name>
    <dbReference type="NCBI Taxonomy" id="1055687"/>
    <lineage>
        <taxon>Eukaryota</taxon>
        <taxon>Discoba</taxon>
        <taxon>Euglenozoa</taxon>
        <taxon>Kinetoplastea</taxon>
        <taxon>Metakinetoplastina</taxon>
        <taxon>Trypanosomatida</taxon>
        <taxon>Trypanosomatidae</taxon>
        <taxon>Trypanosoma</taxon>
        <taxon>Duttonella</taxon>
    </lineage>
</organism>
<dbReference type="VEuPathDB" id="TriTrypDB:TvY486_1115910"/>